<organism evidence="1 2">
    <name type="scientific">Dyadobacter jiangsuensis</name>
    <dbReference type="NCBI Taxonomy" id="1591085"/>
    <lineage>
        <taxon>Bacteria</taxon>
        <taxon>Pseudomonadati</taxon>
        <taxon>Bacteroidota</taxon>
        <taxon>Cytophagia</taxon>
        <taxon>Cytophagales</taxon>
        <taxon>Spirosomataceae</taxon>
        <taxon>Dyadobacter</taxon>
    </lineage>
</organism>
<keyword evidence="2" id="KW-1185">Reference proteome</keyword>
<dbReference type="Proteomes" id="UP000241964">
    <property type="component" value="Unassembled WGS sequence"/>
</dbReference>
<sequence length="118" mass="13303">MKVLIVLFGLLAWIGCHDESGDVNEQVYETDATWTNMLATDGCSWHFSIASKDSTYSVLPNEASRAKIEKELGKIEDYYSFTPVHLKYSLTGSKSTVQCGWGRTATYDEIKVVEIRKK</sequence>
<accession>A0A2P8G441</accession>
<dbReference type="AlphaFoldDB" id="A0A2P8G441"/>
<comment type="caution">
    <text evidence="1">The sequence shown here is derived from an EMBL/GenBank/DDBJ whole genome shotgun (WGS) entry which is preliminary data.</text>
</comment>
<reference evidence="1 2" key="1">
    <citation type="submission" date="2018-03" db="EMBL/GenBank/DDBJ databases">
        <title>Genomic Encyclopedia of Archaeal and Bacterial Type Strains, Phase II (KMG-II): from individual species to whole genera.</title>
        <authorList>
            <person name="Goeker M."/>
        </authorList>
    </citation>
    <scope>NUCLEOTIDE SEQUENCE [LARGE SCALE GENOMIC DNA]</scope>
    <source>
        <strain evidence="1 2">DSM 29057</strain>
    </source>
</reference>
<protein>
    <recommendedName>
        <fullName evidence="3">Lipoprotein</fullName>
    </recommendedName>
</protein>
<evidence type="ECO:0000313" key="2">
    <source>
        <dbReference type="Proteomes" id="UP000241964"/>
    </source>
</evidence>
<evidence type="ECO:0008006" key="3">
    <source>
        <dbReference type="Google" id="ProtNLM"/>
    </source>
</evidence>
<evidence type="ECO:0000313" key="1">
    <source>
        <dbReference type="EMBL" id="PSL28706.1"/>
    </source>
</evidence>
<dbReference type="RefSeq" id="WP_106596142.1">
    <property type="nucleotide sequence ID" value="NZ_PYAS01000006.1"/>
</dbReference>
<gene>
    <name evidence="1" type="ORF">CLV60_106309</name>
</gene>
<dbReference type="PROSITE" id="PS51257">
    <property type="entry name" value="PROKAR_LIPOPROTEIN"/>
    <property type="match status" value="1"/>
</dbReference>
<dbReference type="EMBL" id="PYAS01000006">
    <property type="protein sequence ID" value="PSL28706.1"/>
    <property type="molecule type" value="Genomic_DNA"/>
</dbReference>
<name>A0A2P8G441_9BACT</name>
<proteinExistence type="predicted"/>
<dbReference type="OrthoDB" id="963098at2"/>